<evidence type="ECO:0000313" key="2">
    <source>
        <dbReference type="EMBL" id="TFK24675.1"/>
    </source>
</evidence>
<organism evidence="2 3">
    <name type="scientific">Coprinopsis marcescibilis</name>
    <name type="common">Agaric fungus</name>
    <name type="synonym">Psathyrella marcescibilis</name>
    <dbReference type="NCBI Taxonomy" id="230819"/>
    <lineage>
        <taxon>Eukaryota</taxon>
        <taxon>Fungi</taxon>
        <taxon>Dikarya</taxon>
        <taxon>Basidiomycota</taxon>
        <taxon>Agaricomycotina</taxon>
        <taxon>Agaricomycetes</taxon>
        <taxon>Agaricomycetidae</taxon>
        <taxon>Agaricales</taxon>
        <taxon>Agaricineae</taxon>
        <taxon>Psathyrellaceae</taxon>
        <taxon>Coprinopsis</taxon>
    </lineage>
</organism>
<evidence type="ECO:0000313" key="3">
    <source>
        <dbReference type="Proteomes" id="UP000307440"/>
    </source>
</evidence>
<feature type="region of interest" description="Disordered" evidence="1">
    <location>
        <begin position="1"/>
        <end position="37"/>
    </location>
</feature>
<accession>A0A5C3KWR4</accession>
<keyword evidence="3" id="KW-1185">Reference proteome</keyword>
<reference evidence="2 3" key="1">
    <citation type="journal article" date="2019" name="Nat. Ecol. Evol.">
        <title>Megaphylogeny resolves global patterns of mushroom evolution.</title>
        <authorList>
            <person name="Varga T."/>
            <person name="Krizsan K."/>
            <person name="Foldi C."/>
            <person name="Dima B."/>
            <person name="Sanchez-Garcia M."/>
            <person name="Sanchez-Ramirez S."/>
            <person name="Szollosi G.J."/>
            <person name="Szarkandi J.G."/>
            <person name="Papp V."/>
            <person name="Albert L."/>
            <person name="Andreopoulos W."/>
            <person name="Angelini C."/>
            <person name="Antonin V."/>
            <person name="Barry K.W."/>
            <person name="Bougher N.L."/>
            <person name="Buchanan P."/>
            <person name="Buyck B."/>
            <person name="Bense V."/>
            <person name="Catcheside P."/>
            <person name="Chovatia M."/>
            <person name="Cooper J."/>
            <person name="Damon W."/>
            <person name="Desjardin D."/>
            <person name="Finy P."/>
            <person name="Geml J."/>
            <person name="Haridas S."/>
            <person name="Hughes K."/>
            <person name="Justo A."/>
            <person name="Karasinski D."/>
            <person name="Kautmanova I."/>
            <person name="Kiss B."/>
            <person name="Kocsube S."/>
            <person name="Kotiranta H."/>
            <person name="LaButti K.M."/>
            <person name="Lechner B.E."/>
            <person name="Liimatainen K."/>
            <person name="Lipzen A."/>
            <person name="Lukacs Z."/>
            <person name="Mihaltcheva S."/>
            <person name="Morgado L.N."/>
            <person name="Niskanen T."/>
            <person name="Noordeloos M.E."/>
            <person name="Ohm R.A."/>
            <person name="Ortiz-Santana B."/>
            <person name="Ovrebo C."/>
            <person name="Racz N."/>
            <person name="Riley R."/>
            <person name="Savchenko A."/>
            <person name="Shiryaev A."/>
            <person name="Soop K."/>
            <person name="Spirin V."/>
            <person name="Szebenyi C."/>
            <person name="Tomsovsky M."/>
            <person name="Tulloss R.E."/>
            <person name="Uehling J."/>
            <person name="Grigoriev I.V."/>
            <person name="Vagvolgyi C."/>
            <person name="Papp T."/>
            <person name="Martin F.M."/>
            <person name="Miettinen O."/>
            <person name="Hibbett D.S."/>
            <person name="Nagy L.G."/>
        </authorList>
    </citation>
    <scope>NUCLEOTIDE SEQUENCE [LARGE SCALE GENOMIC DNA]</scope>
    <source>
        <strain evidence="2 3">CBS 121175</strain>
    </source>
</reference>
<name>A0A5C3KWR4_COPMA</name>
<sequence>MSFFNRERMGDDSYEPIDHILGNEYEPPTSEDGEHSDGYYYYEEDDGYGSTDGHGLAGFVDAHTRMAFQGRNRLKGGRNTRGFHYTVKIPKAGSNICITTS</sequence>
<protein>
    <submittedName>
        <fullName evidence="2">Uncharacterized protein</fullName>
    </submittedName>
</protein>
<feature type="non-terminal residue" evidence="2">
    <location>
        <position position="101"/>
    </location>
</feature>
<gene>
    <name evidence="2" type="ORF">FA15DRAFT_655660</name>
</gene>
<dbReference type="Proteomes" id="UP000307440">
    <property type="component" value="Unassembled WGS sequence"/>
</dbReference>
<evidence type="ECO:0000256" key="1">
    <source>
        <dbReference type="SAM" id="MobiDB-lite"/>
    </source>
</evidence>
<dbReference type="EMBL" id="ML210196">
    <property type="protein sequence ID" value="TFK24675.1"/>
    <property type="molecule type" value="Genomic_DNA"/>
</dbReference>
<dbReference type="AlphaFoldDB" id="A0A5C3KWR4"/>
<proteinExistence type="predicted"/>
<feature type="compositionally biased region" description="Basic and acidic residues" evidence="1">
    <location>
        <begin position="1"/>
        <end position="11"/>
    </location>
</feature>